<dbReference type="OrthoDB" id="272411at2759"/>
<evidence type="ECO:0000313" key="8">
    <source>
        <dbReference type="CGD" id="CAL0000164868"/>
    </source>
</evidence>
<dbReference type="Pfam" id="PF19037">
    <property type="entry name" value="Fuz_longin_2"/>
    <property type="match status" value="1"/>
</dbReference>
<dbReference type="PRINTS" id="PR01546">
    <property type="entry name" value="YEAST73DUF"/>
</dbReference>
<dbReference type="RefSeq" id="XP_002421959.1">
    <property type="nucleotide sequence ID" value="XM_002421914.1"/>
</dbReference>
<gene>
    <name evidence="8" type="ordered locus">Cd36_29240</name>
    <name evidence="9" type="ORF">CD36_29240</name>
</gene>
<dbReference type="GO" id="GO:0032585">
    <property type="term" value="C:multivesicular body membrane"/>
    <property type="evidence" value="ECO:0007669"/>
    <property type="project" value="UniProtKB-SubCell"/>
</dbReference>
<evidence type="ECO:0000256" key="1">
    <source>
        <dbReference type="ARBA" id="ARBA00004380"/>
    </source>
</evidence>
<evidence type="ECO:0000259" key="5">
    <source>
        <dbReference type="Pfam" id="PF19036"/>
    </source>
</evidence>
<dbReference type="InterPro" id="IPR043971">
    <property type="entry name" value="FUZ/MON1/HPS1_longin_2"/>
</dbReference>
<organism evidence="9 10">
    <name type="scientific">Candida dubliniensis (strain CD36 / ATCC MYA-646 / CBS 7987 / NCPF 3949 / NRRL Y-17841)</name>
    <name type="common">Yeast</name>
    <dbReference type="NCBI Taxonomy" id="573826"/>
    <lineage>
        <taxon>Eukaryota</taxon>
        <taxon>Fungi</taxon>
        <taxon>Dikarya</taxon>
        <taxon>Ascomycota</taxon>
        <taxon>Saccharomycotina</taxon>
        <taxon>Pichiomycetes</taxon>
        <taxon>Debaryomycetaceae</taxon>
        <taxon>Candida/Lodderomyces clade</taxon>
        <taxon>Candida</taxon>
    </lineage>
</organism>
<proteinExistence type="inferred from homology"/>
<evidence type="ECO:0000256" key="3">
    <source>
        <dbReference type="ARBA" id="ARBA00018132"/>
    </source>
</evidence>
<dbReference type="EMBL" id="FM992695">
    <property type="protein sequence ID" value="CAX39960.1"/>
    <property type="molecule type" value="Genomic_DNA"/>
</dbReference>
<dbReference type="InterPro" id="IPR004353">
    <property type="entry name" value="Mon1"/>
</dbReference>
<keyword evidence="4" id="KW-0653">Protein transport</keyword>
<dbReference type="InterPro" id="IPR043970">
    <property type="entry name" value="FUZ/MON1/HPS1_longin_3"/>
</dbReference>
<dbReference type="eggNOG" id="KOG0997">
    <property type="taxonomic scope" value="Eukaryota"/>
</dbReference>
<keyword evidence="4" id="KW-0967">Endosome</keyword>
<comment type="function">
    <text evidence="4">Required for multiple vacuole delivery pathways including the cytoplasm to vacuole transport (Cvt), autophagy, pexophagy and endocytosis.</text>
</comment>
<dbReference type="Proteomes" id="UP000002605">
    <property type="component" value="Chromosome R"/>
</dbReference>
<dbReference type="CGD" id="CAL0000164868">
    <property type="gene designation" value="Cd36_29240"/>
</dbReference>
<evidence type="ECO:0000256" key="2">
    <source>
        <dbReference type="ARBA" id="ARBA00008968"/>
    </source>
</evidence>
<dbReference type="Pfam" id="PF19038">
    <property type="entry name" value="Fuz_longin_3"/>
    <property type="match status" value="1"/>
</dbReference>
<dbReference type="InterPro" id="IPR043972">
    <property type="entry name" value="FUZ/MON1/HPS1_longin_1"/>
</dbReference>
<keyword evidence="4" id="KW-0072">Autophagy</keyword>
<dbReference type="GeneID" id="8049961"/>
<dbReference type="Pfam" id="PF19036">
    <property type="entry name" value="Fuz_longin_1"/>
    <property type="match status" value="1"/>
</dbReference>
<dbReference type="GO" id="GO:0000329">
    <property type="term" value="C:fungal-type vacuole membrane"/>
    <property type="evidence" value="ECO:0007669"/>
    <property type="project" value="TreeGrafter"/>
</dbReference>
<name>B9WLJ8_CANDC</name>
<dbReference type="GO" id="GO:0006914">
    <property type="term" value="P:autophagy"/>
    <property type="evidence" value="ECO:0007669"/>
    <property type="project" value="UniProtKB-UniRule"/>
</dbReference>
<keyword evidence="4" id="KW-0813">Transport</keyword>
<dbReference type="GO" id="GO:0006623">
    <property type="term" value="P:protein targeting to vacuole"/>
    <property type="evidence" value="ECO:0007669"/>
    <property type="project" value="UniProtKB-UniRule"/>
</dbReference>
<feature type="domain" description="FUZ/MON1/HPS1 second Longin" evidence="6">
    <location>
        <begin position="325"/>
        <end position="420"/>
    </location>
</feature>
<reference evidence="9 10" key="1">
    <citation type="journal article" date="2009" name="Genome Res.">
        <title>Comparative genomics of the fungal pathogens Candida dubliniensis and Candida albicans.</title>
        <authorList>
            <person name="Jackson A.P."/>
            <person name="Gamble J.A."/>
            <person name="Yeomans T."/>
            <person name="Moran G.P."/>
            <person name="Saunders D."/>
            <person name="Harris D."/>
            <person name="Aslett M."/>
            <person name="Barrell J.F."/>
            <person name="Butler G."/>
            <person name="Citiulo F."/>
            <person name="Coleman D.C."/>
            <person name="de Groot P.W.J."/>
            <person name="Goodwin T.J."/>
            <person name="Quail M.A."/>
            <person name="McQuillan J."/>
            <person name="Munro C.A."/>
            <person name="Pain A."/>
            <person name="Poulter R.T."/>
            <person name="Rajandream M.A."/>
            <person name="Renauld H."/>
            <person name="Spiering M.J."/>
            <person name="Tivey A."/>
            <person name="Gow N.A.R."/>
            <person name="Barrell B."/>
            <person name="Sullivan D.J."/>
            <person name="Berriman M."/>
        </authorList>
    </citation>
    <scope>NUCLEOTIDE SEQUENCE [LARGE SCALE GENOMIC DNA]</scope>
    <source>
        <strain evidence="10">CD36 / ATCC MYA-646 / CBS 7987 / NCPF 3949 / NRRL Y-17841</strain>
    </source>
</reference>
<dbReference type="GO" id="GO:0016192">
    <property type="term" value="P:vesicle-mediated transport"/>
    <property type="evidence" value="ECO:0007669"/>
    <property type="project" value="InterPro"/>
</dbReference>
<dbReference type="KEGG" id="cdu:CD36_29240"/>
<evidence type="ECO:0000313" key="9">
    <source>
        <dbReference type="EMBL" id="CAX39960.1"/>
    </source>
</evidence>
<dbReference type="GO" id="GO:0035658">
    <property type="term" value="C:Mon1-Ccz1 complex"/>
    <property type="evidence" value="ECO:0007669"/>
    <property type="project" value="TreeGrafter"/>
</dbReference>
<dbReference type="HOGENOM" id="CLU_025637_0_0_1"/>
<sequence>MLFPKTLNVADKSSLLVPQTTKASATGPTTAVSYETASSEIRSIRGSPYLPSSPVDSQQFDGRSIISASGMSEYIADLNDLPGIRHGINPTSIKTGSTGSRSFKFSNCFQTVDDNELSNKDFFTKYISISKNDDKVQFNHKLKHFFIFSSAGKPIYSMNGADDIVIGYMGILTTIVSSFQENFDQELQLLELDQGVKIVAVNKSPIILISISKLMLETVESVHLQLDTLYCYLIGILSKSVIDKHFHNRLNYDLRRILSPLDFENLDELCLSLAYGIPNTGDGNKNSTFGLYICQVLLTSSRESVKIRHTLRSKLNSIVNTNNADVLFTLLLSGNGKILNYLHPKQHSLPNKDLNMLLFIIHSLLKSQSQQDEDLWLPLCMPNFNDHGFLYVFVRQCQDLVLMLISGSKNSFDTLKLSANEICAKLNSKQELTIQLINELSIPLNVEVPFVFKHFIYKDIRLNQFVMSELPTHEFSSFQFLKCYNELKVNQAKIIKYDNNLNYKKLTYLQDRDITGFMLMDKYYEFYCIIERTSEQEPITSKKLIQISSQIIRWCKKNHARLFVTI</sequence>
<dbReference type="PANTHER" id="PTHR13027">
    <property type="entry name" value="SAND PROTEIN-RELATED"/>
    <property type="match status" value="1"/>
</dbReference>
<keyword evidence="10" id="KW-1185">Reference proteome</keyword>
<evidence type="ECO:0000313" key="10">
    <source>
        <dbReference type="Proteomes" id="UP000002605"/>
    </source>
</evidence>
<keyword evidence="4" id="KW-0926">Vacuole</keyword>
<evidence type="ECO:0000259" key="7">
    <source>
        <dbReference type="Pfam" id="PF19038"/>
    </source>
</evidence>
<accession>B9WLJ8</accession>
<feature type="domain" description="FUZ/MON1/HPS1 first Longin" evidence="5">
    <location>
        <begin position="143"/>
        <end position="268"/>
    </location>
</feature>
<evidence type="ECO:0000259" key="6">
    <source>
        <dbReference type="Pfam" id="PF19037"/>
    </source>
</evidence>
<feature type="domain" description="FUZ/MON1/HPS1 third Longin" evidence="7">
    <location>
        <begin position="454"/>
        <end position="558"/>
    </location>
</feature>
<dbReference type="AlphaFoldDB" id="B9WLJ8"/>
<comment type="similarity">
    <text evidence="2 4">Belongs to the MON1/SAND family.</text>
</comment>
<protein>
    <recommendedName>
        <fullName evidence="3 4">Vacuolar fusion protein MON1</fullName>
    </recommendedName>
</protein>
<evidence type="ECO:0000256" key="4">
    <source>
        <dbReference type="RuleBase" id="RU367048"/>
    </source>
</evidence>
<dbReference type="PANTHER" id="PTHR13027:SF7">
    <property type="entry name" value="VACUOLAR FUSION PROTEIN MON1 HOMOLOG"/>
    <property type="match status" value="1"/>
</dbReference>
<comment type="subcellular location">
    <subcellularLocation>
        <location evidence="4">Endosome</location>
        <location evidence="4">Multivesicular body membrane</location>
        <topology evidence="4">Peripheral membrane protein</topology>
    </subcellularLocation>
    <subcellularLocation>
        <location evidence="1 4">Prevacuolar compartment membrane</location>
        <topology evidence="1 4">Peripheral membrane protein</topology>
    </subcellularLocation>
    <subcellularLocation>
        <location evidence="4">Vacuole membrane</location>
        <topology evidence="4">Peripheral membrane protein</topology>
    </subcellularLocation>
</comment>
<keyword evidence="4" id="KW-0472">Membrane</keyword>